<dbReference type="PANTHER" id="PTHR21505:SF8">
    <property type="entry name" value="DPT-YFP REPRESSOR BY OVEREXPRESSION, ISOFORM D-RELATED"/>
    <property type="match status" value="1"/>
</dbReference>
<sequence>MDIIKRVDKHRIVAVLRELPCLWDERSEDFKNTKLKDNARQKILLVLSIPDARDTAVALSRQISHWKSYYRKELTEVEKNPGYKPRWSLYNDLDQFLRPVFLERVRASLQVRADRMKEASPSPAGLAQEQAACDEWTTLGNHVAATLKSFDRKRATNAADEISDVLNKYSRYWNL</sequence>
<proteinExistence type="predicted"/>
<dbReference type="PANTHER" id="PTHR21505">
    <property type="entry name" value="MADF DOMAIN-CONTAINING PROTEIN-RELATED"/>
    <property type="match status" value="1"/>
</dbReference>
<evidence type="ECO:0000313" key="3">
    <source>
        <dbReference type="RefSeq" id="XP_005108142.1"/>
    </source>
</evidence>
<dbReference type="Proteomes" id="UP000694888">
    <property type="component" value="Unplaced"/>
</dbReference>
<evidence type="ECO:0000313" key="2">
    <source>
        <dbReference type="Proteomes" id="UP000694888"/>
    </source>
</evidence>
<dbReference type="GeneID" id="101855371"/>
<dbReference type="RefSeq" id="XP_005108142.1">
    <property type="nucleotide sequence ID" value="XM_005108085.3"/>
</dbReference>
<evidence type="ECO:0000259" key="1">
    <source>
        <dbReference type="PROSITE" id="PS51029"/>
    </source>
</evidence>
<dbReference type="PROSITE" id="PS51029">
    <property type="entry name" value="MADF"/>
    <property type="match status" value="1"/>
</dbReference>
<accession>A0ABM0K3V6</accession>
<name>A0ABM0K3V6_APLCA</name>
<dbReference type="InterPro" id="IPR006578">
    <property type="entry name" value="MADF-dom"/>
</dbReference>
<gene>
    <name evidence="3" type="primary">LOC101855371</name>
</gene>
<feature type="domain" description="MADF" evidence="1">
    <location>
        <begin position="11"/>
        <end position="102"/>
    </location>
</feature>
<organism evidence="2 3">
    <name type="scientific">Aplysia californica</name>
    <name type="common">California sea hare</name>
    <dbReference type="NCBI Taxonomy" id="6500"/>
    <lineage>
        <taxon>Eukaryota</taxon>
        <taxon>Metazoa</taxon>
        <taxon>Spiralia</taxon>
        <taxon>Lophotrochozoa</taxon>
        <taxon>Mollusca</taxon>
        <taxon>Gastropoda</taxon>
        <taxon>Heterobranchia</taxon>
        <taxon>Euthyneura</taxon>
        <taxon>Tectipleura</taxon>
        <taxon>Aplysiida</taxon>
        <taxon>Aplysioidea</taxon>
        <taxon>Aplysiidae</taxon>
        <taxon>Aplysia</taxon>
    </lineage>
</organism>
<protein>
    <submittedName>
        <fullName evidence="3">Uncharacterized protein LOC101855371</fullName>
    </submittedName>
</protein>
<keyword evidence="2" id="KW-1185">Reference proteome</keyword>
<reference evidence="3" key="1">
    <citation type="submission" date="2025-08" db="UniProtKB">
        <authorList>
            <consortium name="RefSeq"/>
        </authorList>
    </citation>
    <scope>IDENTIFICATION</scope>
</reference>
<dbReference type="SMART" id="SM00595">
    <property type="entry name" value="MADF"/>
    <property type="match status" value="1"/>
</dbReference>
<dbReference type="Pfam" id="PF10545">
    <property type="entry name" value="MADF_DNA_bdg"/>
    <property type="match status" value="1"/>
</dbReference>